<evidence type="ECO:0000313" key="2">
    <source>
        <dbReference type="EMBL" id="KDM91401.1"/>
    </source>
</evidence>
<dbReference type="EMBL" id="JMIB01000023">
    <property type="protein sequence ID" value="KDM91401.1"/>
    <property type="molecule type" value="Genomic_DNA"/>
</dbReference>
<keyword evidence="3" id="KW-1185">Reference proteome</keyword>
<name>A0A066RQJ8_9GAMM</name>
<dbReference type="RefSeq" id="WP_036752959.1">
    <property type="nucleotide sequence ID" value="NZ_JAGSGC010000027.1"/>
</dbReference>
<gene>
    <name evidence="2" type="ORF">EA58_12640</name>
</gene>
<dbReference type="STRING" id="1654360.EA58_12640"/>
<accession>A0A066RQJ8</accession>
<reference evidence="2 3" key="1">
    <citation type="submission" date="2014-04" db="EMBL/GenBank/DDBJ databases">
        <title>Draft genome sequence of Photobacterium halotolerans S2753: a solonamide, ngercheumicin and holomycin producer.</title>
        <authorList>
            <person name="Machado H.R."/>
            <person name="Gram L."/>
        </authorList>
    </citation>
    <scope>NUCLEOTIDE SEQUENCE [LARGE SCALE GENOMIC DNA]</scope>
    <source>
        <strain evidence="2 3">S2753</strain>
    </source>
</reference>
<feature type="compositionally biased region" description="Polar residues" evidence="1">
    <location>
        <begin position="156"/>
        <end position="169"/>
    </location>
</feature>
<dbReference type="AlphaFoldDB" id="A0A066RQJ8"/>
<protein>
    <submittedName>
        <fullName evidence="2">Uncharacterized protein</fullName>
    </submittedName>
</protein>
<dbReference type="Proteomes" id="UP000027192">
    <property type="component" value="Unassembled WGS sequence"/>
</dbReference>
<evidence type="ECO:0000313" key="3">
    <source>
        <dbReference type="Proteomes" id="UP000027192"/>
    </source>
</evidence>
<proteinExistence type="predicted"/>
<evidence type="ECO:0000256" key="1">
    <source>
        <dbReference type="SAM" id="MobiDB-lite"/>
    </source>
</evidence>
<comment type="caution">
    <text evidence="2">The sequence shown here is derived from an EMBL/GenBank/DDBJ whole genome shotgun (WGS) entry which is preliminary data.</text>
</comment>
<sequence length="177" mass="19859">MPDASRNVDTILTAITEGFAQRYPHRKTTRNWQDRSAYNNRDLEPGLLTVIYTGEIPNDVYDTHIKMLVIGRVYCGAKATALETEQAELAFLQEWREFCTSSAFGNISTLSVNTSQQQEKPDGWFLAECRSGPYDLAAEIDWLPVGPTELPEGVKASQSPDIGTPNESNYFDVDENF</sequence>
<dbReference type="OrthoDB" id="5872307at2"/>
<organism evidence="2 3">
    <name type="scientific">Photobacterium galatheae</name>
    <dbReference type="NCBI Taxonomy" id="1654360"/>
    <lineage>
        <taxon>Bacteria</taxon>
        <taxon>Pseudomonadati</taxon>
        <taxon>Pseudomonadota</taxon>
        <taxon>Gammaproteobacteria</taxon>
        <taxon>Vibrionales</taxon>
        <taxon>Vibrionaceae</taxon>
        <taxon>Photobacterium</taxon>
    </lineage>
</organism>
<feature type="region of interest" description="Disordered" evidence="1">
    <location>
        <begin position="153"/>
        <end position="177"/>
    </location>
</feature>